<evidence type="ECO:0000313" key="6">
    <source>
        <dbReference type="Proteomes" id="UP000287687"/>
    </source>
</evidence>
<comment type="caution">
    <text evidence="5">The sequence shown here is derived from an EMBL/GenBank/DDBJ whole genome shotgun (WGS) entry which is preliminary data.</text>
</comment>
<evidence type="ECO:0000256" key="3">
    <source>
        <dbReference type="ARBA" id="ARBA00023002"/>
    </source>
</evidence>
<reference evidence="5 6" key="1">
    <citation type="submission" date="2019-01" db="EMBL/GenBank/DDBJ databases">
        <title>The draft genome of Rhizobium sp. 24NR.</title>
        <authorList>
            <person name="Liu L."/>
            <person name="Liang L."/>
            <person name="Shi S."/>
            <person name="Xu L."/>
            <person name="Wang X."/>
            <person name="Li L."/>
            <person name="Zhang X."/>
        </authorList>
    </citation>
    <scope>NUCLEOTIDE SEQUENCE [LARGE SCALE GENOMIC DNA]</scope>
    <source>
        <strain evidence="5 6">24NR</strain>
    </source>
</reference>
<accession>A0A444LJ18</accession>
<dbReference type="Gene3D" id="2.60.120.330">
    <property type="entry name" value="B-lactam Antibiotic, Isopenicillin N Synthase, Chain"/>
    <property type="match status" value="1"/>
</dbReference>
<gene>
    <name evidence="5" type="ORF">EPK99_09975</name>
</gene>
<dbReference type="InterPro" id="IPR051821">
    <property type="entry name" value="Asp/Asn_beta-hydroxylase"/>
</dbReference>
<protein>
    <submittedName>
        <fullName evidence="5">Aspartyl/asparaginyl beta-hydroxylase domain-containing protein</fullName>
    </submittedName>
</protein>
<dbReference type="GO" id="GO:0051213">
    <property type="term" value="F:dioxygenase activity"/>
    <property type="evidence" value="ECO:0007669"/>
    <property type="project" value="UniProtKB-KW"/>
</dbReference>
<evidence type="ECO:0000259" key="4">
    <source>
        <dbReference type="Pfam" id="PF05118"/>
    </source>
</evidence>
<keyword evidence="3" id="KW-0560">Oxidoreductase</keyword>
<proteinExistence type="inferred from homology"/>
<dbReference type="SUPFAM" id="SSF51197">
    <property type="entry name" value="Clavaminate synthase-like"/>
    <property type="match status" value="1"/>
</dbReference>
<dbReference type="InterPro" id="IPR007803">
    <property type="entry name" value="Asp/Arg/Pro-Hydrxlase"/>
</dbReference>
<name>A0A444LJ18_9HYPH</name>
<dbReference type="PANTHER" id="PTHR46332:SF5">
    <property type="entry name" value="ASPARTATE BETA-HYDROXYLASE DOMAIN CONTAINING 2"/>
    <property type="match status" value="1"/>
</dbReference>
<sequence length="300" mass="34166">MKRACQAGGASRARVRSRSTILVRHILVEPSSSTTSQHDQTFGTSGIAPMERPSRVTRFFMGIVAWAEHLNFKHAKLGNPPVYDNATFPWSAEVEKAAPAIRAELDRILVRKDELPTFQDISTDVKTISSDNGWKTFFLLGFGVKSEQNIKACPDTWNAMQKIPGLTTVMFSIFEPGKHLPAHRGPYNGVLRLHLGLIVPDHQGDELAIRVKDQVCHWEEGKVLIFDDAFEHEAWNHTDKTRVVLFVDFVKPLNFPARLVNWLLMHMAIFTPFIREGLDNHKEWEKKFYAEAEALRNRPN</sequence>
<dbReference type="EMBL" id="SBIP01000002">
    <property type="protein sequence ID" value="RWX78894.1"/>
    <property type="molecule type" value="Genomic_DNA"/>
</dbReference>
<dbReference type="OrthoDB" id="21665at2"/>
<feature type="domain" description="Aspartyl/asparaginy/proline hydroxylase" evidence="4">
    <location>
        <begin position="96"/>
        <end position="252"/>
    </location>
</feature>
<comment type="similarity">
    <text evidence="1">Belongs to the aspartyl/asparaginyl beta-hydroxylase family.</text>
</comment>
<dbReference type="InterPro" id="IPR027443">
    <property type="entry name" value="IPNS-like_sf"/>
</dbReference>
<evidence type="ECO:0000256" key="1">
    <source>
        <dbReference type="ARBA" id="ARBA00007730"/>
    </source>
</evidence>
<dbReference type="AlphaFoldDB" id="A0A444LJ18"/>
<keyword evidence="6" id="KW-1185">Reference proteome</keyword>
<evidence type="ECO:0000256" key="2">
    <source>
        <dbReference type="ARBA" id="ARBA00022964"/>
    </source>
</evidence>
<organism evidence="5 6">
    <name type="scientific">Neorhizobium lilium</name>
    <dbReference type="NCBI Taxonomy" id="2503024"/>
    <lineage>
        <taxon>Bacteria</taxon>
        <taxon>Pseudomonadati</taxon>
        <taxon>Pseudomonadota</taxon>
        <taxon>Alphaproteobacteria</taxon>
        <taxon>Hyphomicrobiales</taxon>
        <taxon>Rhizobiaceae</taxon>
        <taxon>Rhizobium/Agrobacterium group</taxon>
        <taxon>Neorhizobium</taxon>
    </lineage>
</organism>
<dbReference type="Proteomes" id="UP000287687">
    <property type="component" value="Unassembled WGS sequence"/>
</dbReference>
<evidence type="ECO:0000313" key="5">
    <source>
        <dbReference type="EMBL" id="RWX78894.1"/>
    </source>
</evidence>
<dbReference type="Pfam" id="PF05118">
    <property type="entry name" value="Asp_Arg_Hydrox"/>
    <property type="match status" value="1"/>
</dbReference>
<keyword evidence="2" id="KW-0223">Dioxygenase</keyword>
<dbReference type="GO" id="GO:0016020">
    <property type="term" value="C:membrane"/>
    <property type="evidence" value="ECO:0007669"/>
    <property type="project" value="TreeGrafter"/>
</dbReference>
<dbReference type="PANTHER" id="PTHR46332">
    <property type="entry name" value="ASPARTATE BETA-HYDROXYLASE DOMAIN-CONTAINING PROTEIN 2"/>
    <property type="match status" value="1"/>
</dbReference>